<dbReference type="AlphaFoldDB" id="A0A9Q7APF7"/>
<dbReference type="SUPFAM" id="SSF52499">
    <property type="entry name" value="Isochorismatase-like hydrolases"/>
    <property type="match status" value="1"/>
</dbReference>
<accession>A0A9Q7APF7</accession>
<dbReference type="GO" id="GO:0008936">
    <property type="term" value="F:nicotinamidase activity"/>
    <property type="evidence" value="ECO:0007669"/>
    <property type="project" value="UniProtKB-EC"/>
</dbReference>
<feature type="domain" description="Isochorismatase-like" evidence="8">
    <location>
        <begin position="14"/>
        <end position="193"/>
    </location>
</feature>
<organism evidence="9 10">
    <name type="scientific">Aminithiophilus ramosus</name>
    <dbReference type="NCBI Taxonomy" id="3029084"/>
    <lineage>
        <taxon>Bacteria</taxon>
        <taxon>Thermotogati</taxon>
        <taxon>Synergistota</taxon>
        <taxon>Synergistia</taxon>
        <taxon>Synergistales</taxon>
        <taxon>Aminithiophilaceae</taxon>
        <taxon>Aminithiophilus</taxon>
    </lineage>
</organism>
<evidence type="ECO:0000313" key="9">
    <source>
        <dbReference type="EMBL" id="QTX32953.1"/>
    </source>
</evidence>
<evidence type="ECO:0000256" key="4">
    <source>
        <dbReference type="ARBA" id="ARBA00022801"/>
    </source>
</evidence>
<dbReference type="InterPro" id="IPR052347">
    <property type="entry name" value="Isochorismatase_Nicotinamidase"/>
</dbReference>
<dbReference type="Pfam" id="PF00857">
    <property type="entry name" value="Isochorismatase"/>
    <property type="match status" value="1"/>
</dbReference>
<dbReference type="PANTHER" id="PTHR11080:SF2">
    <property type="entry name" value="LD05707P"/>
    <property type="match status" value="1"/>
</dbReference>
<dbReference type="GO" id="GO:0046872">
    <property type="term" value="F:metal ion binding"/>
    <property type="evidence" value="ECO:0007669"/>
    <property type="project" value="UniProtKB-KW"/>
</dbReference>
<name>A0A9Q7APF7_9BACT</name>
<dbReference type="Gene3D" id="3.40.50.850">
    <property type="entry name" value="Isochorismatase-like"/>
    <property type="match status" value="1"/>
</dbReference>
<dbReference type="InterPro" id="IPR000868">
    <property type="entry name" value="Isochorismatase-like_dom"/>
</dbReference>
<dbReference type="KEGG" id="aram:KAR29_03305"/>
<evidence type="ECO:0000256" key="2">
    <source>
        <dbReference type="ARBA" id="ARBA00022642"/>
    </source>
</evidence>
<keyword evidence="10" id="KW-1185">Reference proteome</keyword>
<protein>
    <recommendedName>
        <fullName evidence="6">nicotinamidase</fullName>
        <ecNumber evidence="6">3.5.1.19</ecNumber>
    </recommendedName>
    <alternativeName>
        <fullName evidence="7">Nicotinamide deamidase</fullName>
    </alternativeName>
</protein>
<keyword evidence="2" id="KW-0662">Pyridine nucleotide biosynthesis</keyword>
<proteinExistence type="inferred from homology"/>
<evidence type="ECO:0000259" key="8">
    <source>
        <dbReference type="Pfam" id="PF00857"/>
    </source>
</evidence>
<dbReference type="EC" id="3.5.1.19" evidence="6"/>
<dbReference type="GO" id="GO:0019363">
    <property type="term" value="P:pyridine nucleotide biosynthetic process"/>
    <property type="evidence" value="ECO:0007669"/>
    <property type="project" value="UniProtKB-KW"/>
</dbReference>
<dbReference type="PANTHER" id="PTHR11080">
    <property type="entry name" value="PYRAZINAMIDASE/NICOTINAMIDASE"/>
    <property type="match status" value="1"/>
</dbReference>
<keyword evidence="3" id="KW-0479">Metal-binding</keyword>
<sequence>MEVIDMNAICARDALLVVDIQNDFCSGGSLAVGEGESIIPVVNGLIERFQAVGAPVVYSRDWHPVDHGSFAAQGGPWPPHCVAGTRGAAFHNALRVDLHPWIIDKATGHDEALSNFDGTDLADKLRARNIGRVFVVGLATDYCVRATALDALALGFETVVVTDAVRAVEVRGGDGRRALDEIAAAGGNLIDSAALPLS</sequence>
<evidence type="ECO:0000256" key="1">
    <source>
        <dbReference type="ARBA" id="ARBA00006336"/>
    </source>
</evidence>
<comment type="similarity">
    <text evidence="1">Belongs to the isochorismatase family.</text>
</comment>
<dbReference type="InterPro" id="IPR036380">
    <property type="entry name" value="Isochorismatase-like_sf"/>
</dbReference>
<evidence type="ECO:0000256" key="6">
    <source>
        <dbReference type="ARBA" id="ARBA00039017"/>
    </source>
</evidence>
<evidence type="ECO:0000256" key="5">
    <source>
        <dbReference type="ARBA" id="ARBA00037900"/>
    </source>
</evidence>
<evidence type="ECO:0000313" key="10">
    <source>
        <dbReference type="Proteomes" id="UP000671879"/>
    </source>
</evidence>
<reference evidence="10" key="1">
    <citation type="submission" date="2021-04" db="EMBL/GenBank/DDBJ databases">
        <title>A novel Synergistetes isolate from a pyrite-forming mixed culture.</title>
        <authorList>
            <person name="Bunk B."/>
            <person name="Sproer C."/>
            <person name="Spring S."/>
            <person name="Pester M."/>
        </authorList>
    </citation>
    <scope>NUCLEOTIDE SEQUENCE [LARGE SCALE GENOMIC DNA]</scope>
    <source>
        <strain evidence="10">J.5.4.2-T.3.5.2</strain>
    </source>
</reference>
<keyword evidence="4" id="KW-0378">Hydrolase</keyword>
<gene>
    <name evidence="9" type="ORF">KAR29_03305</name>
</gene>
<evidence type="ECO:0000256" key="3">
    <source>
        <dbReference type="ARBA" id="ARBA00022723"/>
    </source>
</evidence>
<dbReference type="EMBL" id="CP072943">
    <property type="protein sequence ID" value="QTX32953.1"/>
    <property type="molecule type" value="Genomic_DNA"/>
</dbReference>
<evidence type="ECO:0000256" key="7">
    <source>
        <dbReference type="ARBA" id="ARBA00043224"/>
    </source>
</evidence>
<comment type="pathway">
    <text evidence="5">Cofactor biosynthesis; nicotinate biosynthesis; nicotinate from nicotinamide: step 1/1.</text>
</comment>
<dbReference type="Proteomes" id="UP000671879">
    <property type="component" value="Chromosome"/>
</dbReference>